<reference evidence="1 2" key="1">
    <citation type="journal article" date="2015" name="Int. Biodeterior. Biodegradation">
        <title>Physiological and genetic screening methods for the isolation of methyl tert-butyl ether-degrading bacteria for bioremediation purposes.</title>
        <authorList>
            <person name="Guisado I.M."/>
            <person name="Purswani J."/>
            <person name="Gonzalez Lopez J."/>
            <person name="Pozo C."/>
        </authorList>
    </citation>
    <scope>NUCLEOTIDE SEQUENCE [LARGE SCALE GENOMIC DNA]</scope>
    <source>
        <strain evidence="1 2">SH7</strain>
    </source>
</reference>
<dbReference type="EMBL" id="LCZJ02000037">
    <property type="protein sequence ID" value="KTD83941.1"/>
    <property type="molecule type" value="Genomic_DNA"/>
</dbReference>
<dbReference type="AlphaFoldDB" id="A0A0W1ARK7"/>
<sequence length="84" mass="9991">MIVAFCATEYLWERQKHGLIALYAIKLEENPTLGDLASIQLYKVQQNSLYGLVSGYSVAYFAIKPHFQYKSRLLEFRYLFNRWY</sequence>
<dbReference type="Proteomes" id="UP000054709">
    <property type="component" value="Unassembled WGS sequence"/>
</dbReference>
<evidence type="ECO:0000313" key="2">
    <source>
        <dbReference type="Proteomes" id="UP000054709"/>
    </source>
</evidence>
<evidence type="ECO:0000313" key="1">
    <source>
        <dbReference type="EMBL" id="KTD83941.1"/>
    </source>
</evidence>
<keyword evidence="2" id="KW-1185">Reference proteome</keyword>
<accession>A0A0W1ARK7</accession>
<comment type="caution">
    <text evidence="1">The sequence shown here is derived from an EMBL/GenBank/DDBJ whole genome shotgun (WGS) entry which is preliminary data.</text>
</comment>
<protein>
    <submittedName>
        <fullName evidence="1">Uncharacterized protein</fullName>
    </submittedName>
</protein>
<organism evidence="1 2">
    <name type="scientific">Paenibacillus etheri</name>
    <dbReference type="NCBI Taxonomy" id="1306852"/>
    <lineage>
        <taxon>Bacteria</taxon>
        <taxon>Bacillati</taxon>
        <taxon>Bacillota</taxon>
        <taxon>Bacilli</taxon>
        <taxon>Bacillales</taxon>
        <taxon>Paenibacillaceae</taxon>
        <taxon>Paenibacillus</taxon>
    </lineage>
</organism>
<name>A0A0W1ARK7_9BACL</name>
<gene>
    <name evidence="1" type="ORF">UQ64_27625</name>
</gene>
<proteinExistence type="predicted"/>